<protein>
    <submittedName>
        <fullName evidence="1">Uncharacterized protein</fullName>
    </submittedName>
</protein>
<dbReference type="RefSeq" id="WP_273914008.1">
    <property type="nucleotide sequence ID" value="NZ_JAMDGX010000126.1"/>
</dbReference>
<gene>
    <name evidence="1" type="ORF">M5G11_23205</name>
</gene>
<comment type="caution">
    <text evidence="1">The sequence shown here is derived from an EMBL/GenBank/DDBJ whole genome shotgun (WGS) entry which is preliminary data.</text>
</comment>
<reference evidence="1 2" key="1">
    <citation type="submission" date="2022-05" db="EMBL/GenBank/DDBJ databases">
        <title>Novel Pseudomonas spp. Isolated from a Rainbow Trout Aquaculture Facility.</title>
        <authorList>
            <person name="Testerman T."/>
            <person name="Graf J."/>
        </authorList>
    </citation>
    <scope>NUCLEOTIDE SEQUENCE [LARGE SCALE GENOMIC DNA]</scope>
    <source>
        <strain evidence="1 2">ID681</strain>
    </source>
</reference>
<evidence type="ECO:0000313" key="2">
    <source>
        <dbReference type="Proteomes" id="UP001148203"/>
    </source>
</evidence>
<organism evidence="1 2">
    <name type="scientific">Pseudomonas fontis</name>
    <dbReference type="NCBI Taxonomy" id="2942633"/>
    <lineage>
        <taxon>Bacteria</taxon>
        <taxon>Pseudomonadati</taxon>
        <taxon>Pseudomonadota</taxon>
        <taxon>Gammaproteobacteria</taxon>
        <taxon>Pseudomonadales</taxon>
        <taxon>Pseudomonadaceae</taxon>
        <taxon>Pseudomonas</taxon>
    </lineage>
</organism>
<dbReference type="Proteomes" id="UP001148203">
    <property type="component" value="Unassembled WGS sequence"/>
</dbReference>
<keyword evidence="2" id="KW-1185">Reference proteome</keyword>
<name>A0ABT5NZD1_9PSED</name>
<sequence>MKNIKNSRLLKSLSSVQDWARDEHPRTPKRFDEYMSNQGFIALAANDLFRLGMREIKTSLNTATAHKFLSTKHMAHGVARMLVSDAINIEVLKGENTTAVSNLDDATELMLGAIATGQPHLVKPFHQAVFSGIEGGYGISDGHDLPIGTTLRYAAFGLTIIGDWLGKPLDLDKHALPRDPAWGQLVAYWREPDPVKLLPILLNACDTHVERIALKDSELNTGLFEFGSVFQAVYPTEILAILRLRDLIGLPNPPWIGHPLMQSPYAALTCRPGMITERDELLNRFLETAYQRDPQCVPPSLTAG</sequence>
<dbReference type="EMBL" id="JAMDGY010000092">
    <property type="protein sequence ID" value="MDD0993438.1"/>
    <property type="molecule type" value="Genomic_DNA"/>
</dbReference>
<proteinExistence type="predicted"/>
<accession>A0ABT5NZD1</accession>
<evidence type="ECO:0000313" key="1">
    <source>
        <dbReference type="EMBL" id="MDD0993438.1"/>
    </source>
</evidence>